<name>A0A426Y3R4_ENSVE</name>
<dbReference type="AlphaFoldDB" id="A0A426Y3R4"/>
<dbReference type="Proteomes" id="UP000287651">
    <property type="component" value="Unassembled WGS sequence"/>
</dbReference>
<protein>
    <submittedName>
        <fullName evidence="2">Uncharacterized protein</fullName>
    </submittedName>
</protein>
<evidence type="ECO:0000313" key="2">
    <source>
        <dbReference type="EMBL" id="RRT46386.1"/>
    </source>
</evidence>
<sequence length="177" mass="19455">MKRISVGGENDGANNGQFNEAKNTTSPPRPRHDSATSCLRRAPDLGISSSTTGGVSGQTQQPTGEQYPLTPDNWRWVACTVATTWPTYDQLVYIGINVPLPPPHQGTDSIRPTPDLIVRGTRPSPNSSPWVFCRTYHRLTKETARREEWSCHVTGPRRQSNAHGKPHQGDPLSYVAG</sequence>
<proteinExistence type="predicted"/>
<feature type="region of interest" description="Disordered" evidence="1">
    <location>
        <begin position="150"/>
        <end position="177"/>
    </location>
</feature>
<feature type="region of interest" description="Disordered" evidence="1">
    <location>
        <begin position="1"/>
        <end position="70"/>
    </location>
</feature>
<feature type="compositionally biased region" description="Polar residues" evidence="1">
    <location>
        <begin position="12"/>
        <end position="26"/>
    </location>
</feature>
<reference evidence="2 3" key="1">
    <citation type="journal article" date="2014" name="Agronomy (Basel)">
        <title>A Draft Genome Sequence for Ensete ventricosum, the Drought-Tolerant Tree Against Hunger.</title>
        <authorList>
            <person name="Harrison J."/>
            <person name="Moore K.A."/>
            <person name="Paszkiewicz K."/>
            <person name="Jones T."/>
            <person name="Grant M."/>
            <person name="Ambacheew D."/>
            <person name="Muzemil S."/>
            <person name="Studholme D.J."/>
        </authorList>
    </citation>
    <scope>NUCLEOTIDE SEQUENCE [LARGE SCALE GENOMIC DNA]</scope>
</reference>
<organism evidence="2 3">
    <name type="scientific">Ensete ventricosum</name>
    <name type="common">Abyssinian banana</name>
    <name type="synonym">Musa ensete</name>
    <dbReference type="NCBI Taxonomy" id="4639"/>
    <lineage>
        <taxon>Eukaryota</taxon>
        <taxon>Viridiplantae</taxon>
        <taxon>Streptophyta</taxon>
        <taxon>Embryophyta</taxon>
        <taxon>Tracheophyta</taxon>
        <taxon>Spermatophyta</taxon>
        <taxon>Magnoliopsida</taxon>
        <taxon>Liliopsida</taxon>
        <taxon>Zingiberales</taxon>
        <taxon>Musaceae</taxon>
        <taxon>Ensete</taxon>
    </lineage>
</organism>
<dbReference type="EMBL" id="AMZH03015234">
    <property type="protein sequence ID" value="RRT46386.1"/>
    <property type="molecule type" value="Genomic_DNA"/>
</dbReference>
<comment type="caution">
    <text evidence="2">The sequence shown here is derived from an EMBL/GenBank/DDBJ whole genome shotgun (WGS) entry which is preliminary data.</text>
</comment>
<gene>
    <name evidence="2" type="ORF">B296_00051801</name>
</gene>
<accession>A0A426Y3R4</accession>
<evidence type="ECO:0000256" key="1">
    <source>
        <dbReference type="SAM" id="MobiDB-lite"/>
    </source>
</evidence>
<feature type="compositionally biased region" description="Low complexity" evidence="1">
    <location>
        <begin position="48"/>
        <end position="64"/>
    </location>
</feature>
<evidence type="ECO:0000313" key="3">
    <source>
        <dbReference type="Proteomes" id="UP000287651"/>
    </source>
</evidence>